<reference evidence="1" key="1">
    <citation type="submission" date="2022-05" db="EMBL/GenBank/DDBJ databases">
        <authorList>
            <person name="Jo J.-H."/>
            <person name="Im W.-T."/>
        </authorList>
    </citation>
    <scope>NUCLEOTIDE SEQUENCE</scope>
    <source>
        <strain evidence="1">RB56-2</strain>
    </source>
</reference>
<feature type="non-terminal residue" evidence="1">
    <location>
        <position position="161"/>
    </location>
</feature>
<protein>
    <submittedName>
        <fullName evidence="1">Cadherin-like domain-containing protein</fullName>
    </submittedName>
</protein>
<dbReference type="Proteomes" id="UP001165383">
    <property type="component" value="Unassembled WGS sequence"/>
</dbReference>
<dbReference type="Gene3D" id="2.60.40.3440">
    <property type="match status" value="1"/>
</dbReference>
<comment type="caution">
    <text evidence="1">The sequence shown here is derived from an EMBL/GenBank/DDBJ whole genome shotgun (WGS) entry which is preliminary data.</text>
</comment>
<proteinExistence type="predicted"/>
<evidence type="ECO:0000313" key="2">
    <source>
        <dbReference type="Proteomes" id="UP001165383"/>
    </source>
</evidence>
<organism evidence="1 2">
    <name type="scientific">Sphingomonas brevis</name>
    <dbReference type="NCBI Taxonomy" id="2908206"/>
    <lineage>
        <taxon>Bacteria</taxon>
        <taxon>Pseudomonadati</taxon>
        <taxon>Pseudomonadota</taxon>
        <taxon>Alphaproteobacteria</taxon>
        <taxon>Sphingomonadales</taxon>
        <taxon>Sphingomonadaceae</taxon>
        <taxon>Sphingomonas</taxon>
    </lineage>
</organism>
<dbReference type="EMBL" id="JAMGBB010000001">
    <property type="protein sequence ID" value="MCL6742110.1"/>
    <property type="molecule type" value="Genomic_DNA"/>
</dbReference>
<dbReference type="Pfam" id="PF17963">
    <property type="entry name" value="Big_9"/>
    <property type="match status" value="1"/>
</dbReference>
<accession>A0ABT0SCH0</accession>
<name>A0ABT0SCH0_9SPHN</name>
<evidence type="ECO:0000313" key="1">
    <source>
        <dbReference type="EMBL" id="MCL6742110.1"/>
    </source>
</evidence>
<gene>
    <name evidence="1" type="ORF">LZ518_13335</name>
</gene>
<keyword evidence="2" id="KW-1185">Reference proteome</keyword>
<sequence>MAAFTAEWAQYQLFIAAHLNRNTGQADQTEFTFQTINLKVSAVENASYGVDPNSPDAKNDCATTNEDGAVVINVLANDTDGNGDALTITKVEGQAIVVGGSVAVTGGIVTLGADGKLTFTPNADFNGTTSFNYTVSDGSLLTDTATVNVTVNAVADIVGDS</sequence>